<keyword evidence="1" id="KW-0175">Coiled coil</keyword>
<dbReference type="Gene3D" id="3.40.50.300">
    <property type="entry name" value="P-loop containing nucleotide triphosphate hydrolases"/>
    <property type="match status" value="1"/>
</dbReference>
<comment type="caution">
    <text evidence="4">The sequence shown here is derived from an EMBL/GenBank/DDBJ whole genome shotgun (WGS) entry which is preliminary data.</text>
</comment>
<dbReference type="InterPro" id="IPR014001">
    <property type="entry name" value="Helicase_ATP-bd"/>
</dbReference>
<dbReference type="PANTHER" id="PTHR41313:SF1">
    <property type="entry name" value="DNA METHYLASE ADENINE-SPECIFIC DOMAIN-CONTAINING PROTEIN"/>
    <property type="match status" value="1"/>
</dbReference>
<name>A0A426TRP9_9CHLR</name>
<feature type="coiled-coil region" evidence="1">
    <location>
        <begin position="604"/>
        <end position="665"/>
    </location>
</feature>
<dbReference type="GO" id="GO:0005524">
    <property type="term" value="F:ATP binding"/>
    <property type="evidence" value="ECO:0007669"/>
    <property type="project" value="InterPro"/>
</dbReference>
<dbReference type="InterPro" id="IPR006935">
    <property type="entry name" value="Helicase/UvrB_N"/>
</dbReference>
<dbReference type="SMART" id="SM00487">
    <property type="entry name" value="DEXDc"/>
    <property type="match status" value="1"/>
</dbReference>
<gene>
    <name evidence="4" type="ORF">EI684_21050</name>
</gene>
<dbReference type="AlphaFoldDB" id="A0A426TRP9"/>
<dbReference type="InterPro" id="IPR027417">
    <property type="entry name" value="P-loop_NTPase"/>
</dbReference>
<dbReference type="EMBL" id="RSAS01000871">
    <property type="protein sequence ID" value="RRR66257.1"/>
    <property type="molecule type" value="Genomic_DNA"/>
</dbReference>
<organism evidence="4 5">
    <name type="scientific">Candidatus Viridilinea halotolerans</name>
    <dbReference type="NCBI Taxonomy" id="2491704"/>
    <lineage>
        <taxon>Bacteria</taxon>
        <taxon>Bacillati</taxon>
        <taxon>Chloroflexota</taxon>
        <taxon>Chloroflexia</taxon>
        <taxon>Chloroflexales</taxon>
        <taxon>Chloroflexineae</taxon>
        <taxon>Oscillochloridaceae</taxon>
        <taxon>Candidatus Viridilinea</taxon>
    </lineage>
</organism>
<dbReference type="Pfam" id="PF04851">
    <property type="entry name" value="ResIII"/>
    <property type="match status" value="1"/>
</dbReference>
<feature type="region of interest" description="Disordered" evidence="2">
    <location>
        <begin position="1"/>
        <end position="35"/>
    </location>
</feature>
<dbReference type="InterPro" id="IPR052933">
    <property type="entry name" value="DNA_Protect_Modify"/>
</dbReference>
<dbReference type="GO" id="GO:0016787">
    <property type="term" value="F:hydrolase activity"/>
    <property type="evidence" value="ECO:0007669"/>
    <property type="project" value="InterPro"/>
</dbReference>
<sequence length="923" mass="104235">MCSVRSILPPTPNPQPPTPKTQNPKPKTLRRQHTEAPCVVGLGVLRHSKERGSPMHEYTRDLVLARMMAMPITPVPAAPASEATWLPPVEDVRPPLAAEMVTLGTHVPATHRARYEAAQVVFHAARSLIAAETEGHEAHAVEQRRQALNDAYESFGVRFGPFHAPENRRALAPIILEYPLLLALEVNPRIEGGTLVVDRAPIFHERVSAPRRMAATPGTYSVEEALTWCLAERIHVDIDYIAYLADGSVEEALRALQGRVYRDLSLAHTRYVLREELCSGNVRAKLTQARRLCVIDPAFAEQIPVLEAALPAPVDRTQISLSLGNALVDPDLVKQFIVTLVPTFVLWNEEGSVEYHEEVNTWKITPPKRARASTEATETWGTERRNFFDILDAVIHQRELVVRDKFENPDGSTYTKVNPEATLVAGEMARRIRERFDAWLWDDEERAALLEQRYNEKRNSHVERRFDGSHLHLVGLNTAGLRRGDADPHQKDVIWRLLASQSTYIAHPVGSGKTLMMIAGMAEALRRGMAHKVCVVVPNSLVGQWAADILRFYPGLRVLAMSAKDFEKNRRARFMATVATNNWDIVVMGTTTFTRLPLPRAARRKFYQEEVDALRAYLHQLEETDSRPEKEKKRDRALKKIEDRAAKLEAKLKSIDENIERDDERMHNLVALGFDMIVVDEFHLYKNLEFSTSKSGIAGLPSGGSERAFDMWQKIRFFQAKGHKVVVASATPIANTIGEAYVNMRYLQWDLLREMGLAHFDQWAAQFALPTQSFELRPDANGFRIVTRLAQFVNLPELHQLTRQVMDVRLEEDLNLPRPKIITGRPVPIVVPGSGQLKDYITSLGQRADDIKNGRVDPEEDNMLKISSDGRHAALDMRLVGGERDAANKIDRLVRNLMERYHESAPWNGTQIVFCDLGTPKGR</sequence>
<protein>
    <recommendedName>
        <fullName evidence="3">Helicase ATP-binding domain-containing protein</fullName>
    </recommendedName>
</protein>
<reference evidence="4 5" key="1">
    <citation type="submission" date="2018-12" db="EMBL/GenBank/DDBJ databases">
        <title>Genome Sequence of Candidatus Viridilinea halotolerans isolated from saline sulfide-rich spring.</title>
        <authorList>
            <person name="Grouzdev D.S."/>
            <person name="Burganskaya E.I."/>
            <person name="Krutkina M.S."/>
            <person name="Sukhacheva M.V."/>
            <person name="Gorlenko V.M."/>
        </authorList>
    </citation>
    <scope>NUCLEOTIDE SEQUENCE [LARGE SCALE GENOMIC DNA]</scope>
    <source>
        <strain evidence="4">Chok-6</strain>
    </source>
</reference>
<dbReference type="GO" id="GO:0003677">
    <property type="term" value="F:DNA binding"/>
    <property type="evidence" value="ECO:0007669"/>
    <property type="project" value="InterPro"/>
</dbReference>
<evidence type="ECO:0000313" key="4">
    <source>
        <dbReference type="EMBL" id="RRR66257.1"/>
    </source>
</evidence>
<dbReference type="Proteomes" id="UP000280307">
    <property type="component" value="Unassembled WGS sequence"/>
</dbReference>
<dbReference type="SUPFAM" id="SSF52540">
    <property type="entry name" value="P-loop containing nucleoside triphosphate hydrolases"/>
    <property type="match status" value="1"/>
</dbReference>
<evidence type="ECO:0000313" key="5">
    <source>
        <dbReference type="Proteomes" id="UP000280307"/>
    </source>
</evidence>
<feature type="compositionally biased region" description="Pro residues" evidence="2">
    <location>
        <begin position="9"/>
        <end position="19"/>
    </location>
</feature>
<evidence type="ECO:0000256" key="2">
    <source>
        <dbReference type="SAM" id="MobiDB-lite"/>
    </source>
</evidence>
<accession>A0A426TRP9</accession>
<evidence type="ECO:0000259" key="3">
    <source>
        <dbReference type="PROSITE" id="PS51192"/>
    </source>
</evidence>
<dbReference type="PROSITE" id="PS51192">
    <property type="entry name" value="HELICASE_ATP_BIND_1"/>
    <property type="match status" value="1"/>
</dbReference>
<dbReference type="PANTHER" id="PTHR41313">
    <property type="entry name" value="ADENINE-SPECIFIC METHYLTRANSFERASE"/>
    <property type="match status" value="1"/>
</dbReference>
<evidence type="ECO:0000256" key="1">
    <source>
        <dbReference type="SAM" id="Coils"/>
    </source>
</evidence>
<proteinExistence type="predicted"/>
<feature type="domain" description="Helicase ATP-binding" evidence="3">
    <location>
        <begin position="494"/>
        <end position="750"/>
    </location>
</feature>